<dbReference type="InterPro" id="IPR033516">
    <property type="entry name" value="CARD8/ASC/NALP1_CARD"/>
</dbReference>
<gene>
    <name evidence="8" type="ORF">GDO78_014639</name>
</gene>
<dbReference type="EMBL" id="WNTK01012762">
    <property type="protein sequence ID" value="KAG9462227.1"/>
    <property type="molecule type" value="Genomic_DNA"/>
</dbReference>
<dbReference type="SUPFAM" id="SSF47986">
    <property type="entry name" value="DEATH domain"/>
    <property type="match status" value="1"/>
</dbReference>
<name>A0A8J6B1B2_ELECQ</name>
<evidence type="ECO:0000256" key="2">
    <source>
        <dbReference type="ARBA" id="ARBA00022490"/>
    </source>
</evidence>
<evidence type="ECO:0000259" key="7">
    <source>
        <dbReference type="PROSITE" id="PS50209"/>
    </source>
</evidence>
<dbReference type="GO" id="GO:0042981">
    <property type="term" value="P:regulation of apoptotic process"/>
    <property type="evidence" value="ECO:0007669"/>
    <property type="project" value="InterPro"/>
</dbReference>
<dbReference type="Pfam" id="PF00619">
    <property type="entry name" value="CARD"/>
    <property type="match status" value="1"/>
</dbReference>
<keyword evidence="5" id="KW-0395">Inflammatory response</keyword>
<dbReference type="GO" id="GO:0006954">
    <property type="term" value="P:inflammatory response"/>
    <property type="evidence" value="ECO:0007669"/>
    <property type="project" value="UniProtKB-KW"/>
</dbReference>
<keyword evidence="9" id="KW-1185">Reference proteome</keyword>
<reference evidence="8" key="1">
    <citation type="thesis" date="2020" institute="ProQuest LLC" country="789 East Eisenhower Parkway, Ann Arbor, MI, USA">
        <title>Comparative Genomics and Chromosome Evolution.</title>
        <authorList>
            <person name="Mudd A.B."/>
        </authorList>
    </citation>
    <scope>NUCLEOTIDE SEQUENCE</scope>
    <source>
        <strain evidence="8">HN-11 Male</strain>
        <tissue evidence="8">Kidney and liver</tissue>
    </source>
</reference>
<evidence type="ECO:0000313" key="8">
    <source>
        <dbReference type="EMBL" id="KAG9462227.1"/>
    </source>
</evidence>
<evidence type="ECO:0000256" key="1">
    <source>
        <dbReference type="ARBA" id="ARBA00004514"/>
    </source>
</evidence>
<dbReference type="Gene3D" id="1.10.533.10">
    <property type="entry name" value="Death Domain, Fas"/>
    <property type="match status" value="1"/>
</dbReference>
<comment type="caution">
    <text evidence="8">The sequence shown here is derived from an EMBL/GenBank/DDBJ whole genome shotgun (WGS) entry which is preliminary data.</text>
</comment>
<dbReference type="CDD" id="cd08330">
    <property type="entry name" value="CARD_ASC_NALP1"/>
    <property type="match status" value="1"/>
</dbReference>
<organism evidence="8 9">
    <name type="scientific">Eleutherodactylus coqui</name>
    <name type="common">Puerto Rican coqui</name>
    <dbReference type="NCBI Taxonomy" id="57060"/>
    <lineage>
        <taxon>Eukaryota</taxon>
        <taxon>Metazoa</taxon>
        <taxon>Chordata</taxon>
        <taxon>Craniata</taxon>
        <taxon>Vertebrata</taxon>
        <taxon>Euteleostomi</taxon>
        <taxon>Amphibia</taxon>
        <taxon>Batrachia</taxon>
        <taxon>Anura</taxon>
        <taxon>Neobatrachia</taxon>
        <taxon>Hyloidea</taxon>
        <taxon>Eleutherodactylidae</taxon>
        <taxon>Eleutherodactylinae</taxon>
        <taxon>Eleutherodactylus</taxon>
        <taxon>Eleutherodactylus</taxon>
    </lineage>
</organism>
<evidence type="ECO:0000313" key="9">
    <source>
        <dbReference type="Proteomes" id="UP000770717"/>
    </source>
</evidence>
<feature type="coiled-coil region" evidence="6">
    <location>
        <begin position="22"/>
        <end position="49"/>
    </location>
</feature>
<dbReference type="GO" id="GO:0005829">
    <property type="term" value="C:cytosol"/>
    <property type="evidence" value="ECO:0007669"/>
    <property type="project" value="UniProtKB-SubCell"/>
</dbReference>
<keyword evidence="4" id="KW-0391">Immunity</keyword>
<dbReference type="OrthoDB" id="10058437at2759"/>
<evidence type="ECO:0000256" key="6">
    <source>
        <dbReference type="SAM" id="Coils"/>
    </source>
</evidence>
<keyword evidence="3" id="KW-0399">Innate immunity</keyword>
<evidence type="ECO:0000256" key="3">
    <source>
        <dbReference type="ARBA" id="ARBA00022588"/>
    </source>
</evidence>
<keyword evidence="6" id="KW-0175">Coiled coil</keyword>
<dbReference type="InterPro" id="IPR001315">
    <property type="entry name" value="CARD"/>
</dbReference>
<protein>
    <recommendedName>
        <fullName evidence="7">CARD domain-containing protein</fullName>
    </recommendedName>
</protein>
<feature type="domain" description="CARD" evidence="7">
    <location>
        <begin position="46"/>
        <end position="136"/>
    </location>
</feature>
<sequence>MAGTRAKQEIVQNTLISVSEGLLKKERDVLEAIEERQAAENLRTDLKTNMNHFVDEHRTELIQRVTLVDPILDDLFQMQLLTQEAYDTVRSINTNQEKMRELYVHVNSWGNEDKDKFLQSLIKHNSPLIRDLEEGNA</sequence>
<comment type="subcellular location">
    <subcellularLocation>
        <location evidence="1">Cytoplasm</location>
        <location evidence="1">Cytosol</location>
    </subcellularLocation>
</comment>
<keyword evidence="2" id="KW-0963">Cytoplasm</keyword>
<evidence type="ECO:0000256" key="5">
    <source>
        <dbReference type="ARBA" id="ARBA00023198"/>
    </source>
</evidence>
<evidence type="ECO:0000256" key="4">
    <source>
        <dbReference type="ARBA" id="ARBA00022859"/>
    </source>
</evidence>
<dbReference type="PANTHER" id="PTHR46985:SF2">
    <property type="entry name" value="APOPTOSIS-ASSOCIATED SPECK-LIKE PROTEIN CONTAINING A CARD"/>
    <property type="match status" value="1"/>
</dbReference>
<dbReference type="FunFam" id="1.10.533.10:FF:000013">
    <property type="entry name" value="Apoptosis-associated speck-like protein containing a CARD"/>
    <property type="match status" value="1"/>
</dbReference>
<dbReference type="AlphaFoldDB" id="A0A8J6B1B2"/>
<proteinExistence type="predicted"/>
<dbReference type="InterPro" id="IPR011029">
    <property type="entry name" value="DEATH-like_dom_sf"/>
</dbReference>
<dbReference type="InterPro" id="IPR051249">
    <property type="entry name" value="NLRP_Inflammasome"/>
</dbReference>
<accession>A0A8J6B1B2</accession>
<dbReference type="PROSITE" id="PS50209">
    <property type="entry name" value="CARD"/>
    <property type="match status" value="1"/>
</dbReference>
<dbReference type="Proteomes" id="UP000770717">
    <property type="component" value="Unassembled WGS sequence"/>
</dbReference>
<dbReference type="PANTHER" id="PTHR46985">
    <property type="entry name" value="NACHT, LRR AND PYD DOMAINS-CONTAINING PROTEIN 1"/>
    <property type="match status" value="1"/>
</dbReference>
<dbReference type="GO" id="GO:0045087">
    <property type="term" value="P:innate immune response"/>
    <property type="evidence" value="ECO:0007669"/>
    <property type="project" value="UniProtKB-KW"/>
</dbReference>